<evidence type="ECO:0000313" key="1">
    <source>
        <dbReference type="EMBL" id="KAJ8343813.1"/>
    </source>
</evidence>
<dbReference type="Proteomes" id="UP001152622">
    <property type="component" value="Chromosome 13"/>
</dbReference>
<proteinExistence type="predicted"/>
<name>A0A9Q1IL34_SYNKA</name>
<dbReference type="AlphaFoldDB" id="A0A9Q1IL34"/>
<accession>A0A9Q1IL34</accession>
<comment type="caution">
    <text evidence="1">The sequence shown here is derived from an EMBL/GenBank/DDBJ whole genome shotgun (WGS) entry which is preliminary data.</text>
</comment>
<sequence length="73" mass="8155">MLSNLSWVAKCQRGPRLVCSQFIQACFPSHTCNGLLEVNQLGIAVANSRPLKTQDTLCLLYTKESKDEERGQD</sequence>
<reference evidence="1" key="1">
    <citation type="journal article" date="2023" name="Science">
        <title>Genome structures resolve the early diversification of teleost fishes.</title>
        <authorList>
            <person name="Parey E."/>
            <person name="Louis A."/>
            <person name="Montfort J."/>
            <person name="Bouchez O."/>
            <person name="Roques C."/>
            <person name="Iampietro C."/>
            <person name="Lluch J."/>
            <person name="Castinel A."/>
            <person name="Donnadieu C."/>
            <person name="Desvignes T."/>
            <person name="Floi Bucao C."/>
            <person name="Jouanno E."/>
            <person name="Wen M."/>
            <person name="Mejri S."/>
            <person name="Dirks R."/>
            <person name="Jansen H."/>
            <person name="Henkel C."/>
            <person name="Chen W.J."/>
            <person name="Zahm M."/>
            <person name="Cabau C."/>
            <person name="Klopp C."/>
            <person name="Thompson A.W."/>
            <person name="Robinson-Rechavi M."/>
            <person name="Braasch I."/>
            <person name="Lecointre G."/>
            <person name="Bobe J."/>
            <person name="Postlethwait J.H."/>
            <person name="Berthelot C."/>
            <person name="Roest Crollius H."/>
            <person name="Guiguen Y."/>
        </authorList>
    </citation>
    <scope>NUCLEOTIDE SEQUENCE</scope>
    <source>
        <strain evidence="1">WJC10195</strain>
    </source>
</reference>
<dbReference type="EMBL" id="JAINUF010000013">
    <property type="protein sequence ID" value="KAJ8343813.1"/>
    <property type="molecule type" value="Genomic_DNA"/>
</dbReference>
<keyword evidence="2" id="KW-1185">Reference proteome</keyword>
<protein>
    <submittedName>
        <fullName evidence="1">Uncharacterized protein</fullName>
    </submittedName>
</protein>
<gene>
    <name evidence="1" type="ORF">SKAU_G00311420</name>
</gene>
<organism evidence="1 2">
    <name type="scientific">Synaphobranchus kaupii</name>
    <name type="common">Kaup's arrowtooth eel</name>
    <dbReference type="NCBI Taxonomy" id="118154"/>
    <lineage>
        <taxon>Eukaryota</taxon>
        <taxon>Metazoa</taxon>
        <taxon>Chordata</taxon>
        <taxon>Craniata</taxon>
        <taxon>Vertebrata</taxon>
        <taxon>Euteleostomi</taxon>
        <taxon>Actinopterygii</taxon>
        <taxon>Neopterygii</taxon>
        <taxon>Teleostei</taxon>
        <taxon>Anguilliformes</taxon>
        <taxon>Synaphobranchidae</taxon>
        <taxon>Synaphobranchus</taxon>
    </lineage>
</organism>
<evidence type="ECO:0000313" key="2">
    <source>
        <dbReference type="Proteomes" id="UP001152622"/>
    </source>
</evidence>